<dbReference type="GO" id="GO:0005886">
    <property type="term" value="C:plasma membrane"/>
    <property type="evidence" value="ECO:0007669"/>
    <property type="project" value="UniProtKB-SubCell"/>
</dbReference>
<evidence type="ECO:0000313" key="11">
    <source>
        <dbReference type="Proteomes" id="UP000717585"/>
    </source>
</evidence>
<dbReference type="GO" id="GO:0008519">
    <property type="term" value="F:ammonium channel activity"/>
    <property type="evidence" value="ECO:0007669"/>
    <property type="project" value="InterPro"/>
</dbReference>
<evidence type="ECO:0000256" key="6">
    <source>
        <dbReference type="ARBA" id="ARBA00023136"/>
    </source>
</evidence>
<dbReference type="FunFam" id="1.10.3430.10:FF:000008">
    <property type="entry name" value="Ammonium transporter"/>
    <property type="match status" value="1"/>
</dbReference>
<comment type="similarity">
    <text evidence="2 8">Belongs to the ammonia transporter channel (TC 1.A.11.2) family.</text>
</comment>
<feature type="transmembrane region" description="Helical" evidence="8">
    <location>
        <begin position="301"/>
        <end position="322"/>
    </location>
</feature>
<comment type="caution">
    <text evidence="10">The sequence shown here is derived from an EMBL/GenBank/DDBJ whole genome shotgun (WGS) entry which is preliminary data.</text>
</comment>
<keyword evidence="3 8" id="KW-0813">Transport</keyword>
<feature type="transmembrane region" description="Helical" evidence="8">
    <location>
        <begin position="372"/>
        <end position="397"/>
    </location>
</feature>
<organism evidence="10 11">
    <name type="scientific">Carpediemonas membranifera</name>
    <dbReference type="NCBI Taxonomy" id="201153"/>
    <lineage>
        <taxon>Eukaryota</taxon>
        <taxon>Metamonada</taxon>
        <taxon>Carpediemonas-like organisms</taxon>
        <taxon>Carpediemonas</taxon>
    </lineage>
</organism>
<evidence type="ECO:0000256" key="8">
    <source>
        <dbReference type="RuleBase" id="RU362002"/>
    </source>
</evidence>
<dbReference type="InterPro" id="IPR024041">
    <property type="entry name" value="NH4_transpt_AmtB-like_dom"/>
</dbReference>
<dbReference type="SUPFAM" id="SSF111352">
    <property type="entry name" value="Ammonium transporter"/>
    <property type="match status" value="1"/>
</dbReference>
<keyword evidence="5 8" id="KW-1133">Transmembrane helix</keyword>
<keyword evidence="4 8" id="KW-0812">Transmembrane</keyword>
<evidence type="ECO:0000256" key="4">
    <source>
        <dbReference type="ARBA" id="ARBA00022692"/>
    </source>
</evidence>
<dbReference type="InterPro" id="IPR018047">
    <property type="entry name" value="Ammonium_transpt_CS"/>
</dbReference>
<dbReference type="GO" id="GO:0097272">
    <property type="term" value="P:ammonium homeostasis"/>
    <property type="evidence" value="ECO:0007669"/>
    <property type="project" value="TreeGrafter"/>
</dbReference>
<feature type="transmembrane region" description="Helical" evidence="8">
    <location>
        <begin position="22"/>
        <end position="40"/>
    </location>
</feature>
<dbReference type="Proteomes" id="UP000717585">
    <property type="component" value="Unassembled WGS sequence"/>
</dbReference>
<dbReference type="PANTHER" id="PTHR11730">
    <property type="entry name" value="AMMONIUM TRANSPORTER"/>
    <property type="match status" value="1"/>
</dbReference>
<sequence length="547" mass="58632">MTTIAELEAQIVAMKAVSDRNFLLRSAFTVLTMQGGFAALEAGCVRKRNSANIMAKNLTDIGVGAISYWALGYGLSYGIHDGWSNGFAGTADFFISSESEHLAAWVFQFSFAATASTIVSGAWAERTKFSFYVFFSFLLNLFVYPIAAHWIWASDGFFAKDSPNNPFPEGTADFAGGTVVHLLGGTAGLVGTIILKPRHQRFTSDDWDVVDPFQMILGLFVLFWGWYGFNSGSTQGLSGNRDYVAATVCLNTTISAGGALLVSIMFCLIKSRGKVVDIATMVNATLAGLVGITPACAFVSAPASIGIGVITCCTVLTADFLLPKLRIDDPVSAFPVHGVGGITGMLLTGIFAQPDAHNVYNYKGLIHGGGFWLLFMQLTSCLCVIAWTAVCTVLIVLPARLLGMVRVSIADEVRGLDYSEHRVGQSDMEKSVMQRITKYIETITNDKKTMLNPSASGGGLDQMSDFGDNGFTSHFSGSGRPEHVSDAEIARIVQMTHPLHTESIRTFDTIDELELLPGQSEHPSGSSIANGIEFTAASSVLDADESA</sequence>
<dbReference type="Gene3D" id="1.10.3430.10">
    <property type="entry name" value="Ammonium transporter AmtB like domains"/>
    <property type="match status" value="1"/>
</dbReference>
<evidence type="ECO:0000259" key="9">
    <source>
        <dbReference type="Pfam" id="PF00909"/>
    </source>
</evidence>
<proteinExistence type="inferred from homology"/>
<dbReference type="PANTHER" id="PTHR11730:SF58">
    <property type="entry name" value="AMMONIUM TRANSPORTER"/>
    <property type="match status" value="1"/>
</dbReference>
<feature type="transmembrane region" description="Helical" evidence="8">
    <location>
        <begin position="131"/>
        <end position="152"/>
    </location>
</feature>
<evidence type="ECO:0000256" key="5">
    <source>
        <dbReference type="ARBA" id="ARBA00022989"/>
    </source>
</evidence>
<keyword evidence="7 8" id="KW-0924">Ammonia transport</keyword>
<dbReference type="PROSITE" id="PS01219">
    <property type="entry name" value="AMMONIUM_TRANSP"/>
    <property type="match status" value="1"/>
</dbReference>
<keyword evidence="11" id="KW-1185">Reference proteome</keyword>
<protein>
    <recommendedName>
        <fullName evidence="8">Ammonium transporter</fullName>
    </recommendedName>
</protein>
<accession>A0A8J6AYL5</accession>
<feature type="transmembrane region" description="Helical" evidence="8">
    <location>
        <begin position="334"/>
        <end position="352"/>
    </location>
</feature>
<feature type="transmembrane region" description="Helical" evidence="8">
    <location>
        <begin position="207"/>
        <end position="227"/>
    </location>
</feature>
<dbReference type="OrthoDB" id="534912at2759"/>
<feature type="transmembrane region" description="Helical" evidence="8">
    <location>
        <begin position="102"/>
        <end position="124"/>
    </location>
</feature>
<name>A0A8J6AYL5_9EUKA</name>
<reference evidence="10" key="1">
    <citation type="submission" date="2021-05" db="EMBL/GenBank/DDBJ databases">
        <title>A free-living protist that lacks canonical eukaryotic 1 DNA replication and segregation systems.</title>
        <authorList>
            <person name="Salas-Leiva D.E."/>
            <person name="Tromer E.C."/>
            <person name="Curtis B.A."/>
            <person name="Jerlstrom-Hultqvist J."/>
            <person name="Kolisko M."/>
            <person name="Yi Z."/>
            <person name="Salas-Leiva J.S."/>
            <person name="Gallot-Lavallee L."/>
            <person name="Kops G.J.P.L."/>
            <person name="Archibald J.M."/>
            <person name="Simpson A.G.B."/>
            <person name="Roger A.J."/>
        </authorList>
    </citation>
    <scope>NUCLEOTIDE SEQUENCE</scope>
    <source>
        <strain evidence="10">BICM</strain>
    </source>
</reference>
<dbReference type="Pfam" id="PF00909">
    <property type="entry name" value="Ammonium_transp"/>
    <property type="match status" value="1"/>
</dbReference>
<feature type="domain" description="Ammonium transporter AmtB-like" evidence="9">
    <location>
        <begin position="22"/>
        <end position="422"/>
    </location>
</feature>
<evidence type="ECO:0000256" key="2">
    <source>
        <dbReference type="ARBA" id="ARBA00005887"/>
    </source>
</evidence>
<dbReference type="NCBIfam" id="TIGR00836">
    <property type="entry name" value="amt"/>
    <property type="match status" value="1"/>
</dbReference>
<feature type="transmembrane region" description="Helical" evidence="8">
    <location>
        <begin position="243"/>
        <end position="268"/>
    </location>
</feature>
<dbReference type="EMBL" id="JAHDYR010000014">
    <property type="protein sequence ID" value="KAG9394620.1"/>
    <property type="molecule type" value="Genomic_DNA"/>
</dbReference>
<dbReference type="InterPro" id="IPR001905">
    <property type="entry name" value="Ammonium_transpt"/>
</dbReference>
<dbReference type="AlphaFoldDB" id="A0A8J6AYL5"/>
<feature type="transmembrane region" description="Helical" evidence="8">
    <location>
        <begin position="275"/>
        <end position="295"/>
    </location>
</feature>
<keyword evidence="6 8" id="KW-0472">Membrane</keyword>
<dbReference type="InterPro" id="IPR029020">
    <property type="entry name" value="Ammonium/urea_transptr"/>
</dbReference>
<evidence type="ECO:0000256" key="3">
    <source>
        <dbReference type="ARBA" id="ARBA00022448"/>
    </source>
</evidence>
<feature type="transmembrane region" description="Helical" evidence="8">
    <location>
        <begin position="61"/>
        <end position="79"/>
    </location>
</feature>
<evidence type="ECO:0000313" key="10">
    <source>
        <dbReference type="EMBL" id="KAG9394620.1"/>
    </source>
</evidence>
<evidence type="ECO:0000256" key="1">
    <source>
        <dbReference type="ARBA" id="ARBA00004141"/>
    </source>
</evidence>
<evidence type="ECO:0000256" key="7">
    <source>
        <dbReference type="ARBA" id="ARBA00023177"/>
    </source>
</evidence>
<gene>
    <name evidence="10" type="ORF">J8273_3874</name>
</gene>
<comment type="subcellular location">
    <subcellularLocation>
        <location evidence="8">Cell membrane</location>
        <topology evidence="8">Multi-pass membrane protein</topology>
    </subcellularLocation>
    <subcellularLocation>
        <location evidence="1">Membrane</location>
        <topology evidence="1">Multi-pass membrane protein</topology>
    </subcellularLocation>
</comment>
<feature type="transmembrane region" description="Helical" evidence="8">
    <location>
        <begin position="172"/>
        <end position="195"/>
    </location>
</feature>